<protein>
    <submittedName>
        <fullName evidence="1">GatB YqeY domain-containing protein</fullName>
    </submittedName>
</protein>
<dbReference type="PANTHER" id="PTHR28055:SF1">
    <property type="entry name" value="ALTERED INHERITANCE OF MITOCHONDRIA PROTEIN 41, MITOCHONDRIAL"/>
    <property type="match status" value="1"/>
</dbReference>
<dbReference type="InterPro" id="IPR019004">
    <property type="entry name" value="YqeY/Aim41"/>
</dbReference>
<dbReference type="InterPro" id="IPR003789">
    <property type="entry name" value="Asn/Gln_tRNA_amidoTrase-B-like"/>
</dbReference>
<dbReference type="Proteomes" id="UP000051461">
    <property type="component" value="Unassembled WGS sequence"/>
</dbReference>
<dbReference type="Gene3D" id="1.10.1510.10">
    <property type="entry name" value="Uncharacterised protein YqeY/AIM41 PF09424, N-terminal domain"/>
    <property type="match status" value="1"/>
</dbReference>
<dbReference type="STRING" id="1423726.FC07_GL000784"/>
<dbReference type="SUPFAM" id="SSF89095">
    <property type="entry name" value="GatB/YqeY motif"/>
    <property type="match status" value="1"/>
</dbReference>
<dbReference type="EMBL" id="AZDA01000093">
    <property type="protein sequence ID" value="KRK34219.1"/>
    <property type="molecule type" value="Genomic_DNA"/>
</dbReference>
<accession>A0A0R1GJN8</accession>
<keyword evidence="2" id="KW-1185">Reference proteome</keyword>
<dbReference type="OrthoDB" id="9794041at2"/>
<dbReference type="PANTHER" id="PTHR28055">
    <property type="entry name" value="ALTERED INHERITANCE OF MITOCHONDRIA PROTEIN 41, MITOCHONDRIAL"/>
    <property type="match status" value="1"/>
</dbReference>
<comment type="caution">
    <text evidence="1">The sequence shown here is derived from an EMBL/GenBank/DDBJ whole genome shotgun (WGS) entry which is preliminary data.</text>
</comment>
<dbReference type="RefSeq" id="WP_057905200.1">
    <property type="nucleotide sequence ID" value="NZ_AZDA01000093.1"/>
</dbReference>
<dbReference type="GO" id="GO:0016884">
    <property type="term" value="F:carbon-nitrogen ligase activity, with glutamine as amido-N-donor"/>
    <property type="evidence" value="ECO:0007669"/>
    <property type="project" value="InterPro"/>
</dbReference>
<evidence type="ECO:0000313" key="1">
    <source>
        <dbReference type="EMBL" id="KRK34219.1"/>
    </source>
</evidence>
<organism evidence="1 2">
    <name type="scientific">Loigolactobacillus bifermentans DSM 20003</name>
    <dbReference type="NCBI Taxonomy" id="1423726"/>
    <lineage>
        <taxon>Bacteria</taxon>
        <taxon>Bacillati</taxon>
        <taxon>Bacillota</taxon>
        <taxon>Bacilli</taxon>
        <taxon>Lactobacillales</taxon>
        <taxon>Lactobacillaceae</taxon>
        <taxon>Loigolactobacillus</taxon>
    </lineage>
</organism>
<reference evidence="1 2" key="1">
    <citation type="journal article" date="2015" name="Genome Announc.">
        <title>Expanding the biotechnology potential of lactobacilli through comparative genomics of 213 strains and associated genera.</title>
        <authorList>
            <person name="Sun Z."/>
            <person name="Harris H.M."/>
            <person name="McCann A."/>
            <person name="Guo C."/>
            <person name="Argimon S."/>
            <person name="Zhang W."/>
            <person name="Yang X."/>
            <person name="Jeffery I.B."/>
            <person name="Cooney J.C."/>
            <person name="Kagawa T.F."/>
            <person name="Liu W."/>
            <person name="Song Y."/>
            <person name="Salvetti E."/>
            <person name="Wrobel A."/>
            <person name="Rasinkangas P."/>
            <person name="Parkhill J."/>
            <person name="Rea M.C."/>
            <person name="O'Sullivan O."/>
            <person name="Ritari J."/>
            <person name="Douillard F.P."/>
            <person name="Paul Ross R."/>
            <person name="Yang R."/>
            <person name="Briner A.E."/>
            <person name="Felis G.E."/>
            <person name="de Vos W.M."/>
            <person name="Barrangou R."/>
            <person name="Klaenhammer T.R."/>
            <person name="Caufield P.W."/>
            <person name="Cui Y."/>
            <person name="Zhang H."/>
            <person name="O'Toole P.W."/>
        </authorList>
    </citation>
    <scope>NUCLEOTIDE SEQUENCE [LARGE SCALE GENOMIC DNA]</scope>
    <source>
        <strain evidence="1 2">DSM 20003</strain>
    </source>
</reference>
<evidence type="ECO:0000313" key="2">
    <source>
        <dbReference type="Proteomes" id="UP000051461"/>
    </source>
</evidence>
<proteinExistence type="predicted"/>
<gene>
    <name evidence="1" type="ORF">FC07_GL000784</name>
</gene>
<dbReference type="InterPro" id="IPR023168">
    <property type="entry name" value="GatB_Yqey_C_2"/>
</dbReference>
<dbReference type="PATRIC" id="fig|1423726.3.peg.807"/>
<sequence>MSLLETLNTDLKTAMKNRDKATLATVRMLKAAVTNERIKLGHDLSEQDELAVLATELKQRKESLVEFEKADREDLVADLQGEIAIVQHYLPQPLSEAEVQDLVNQVVADTGAQSTKDFGKVMKALMPQVKGRADGSLVNRLVKAALTK</sequence>
<dbReference type="Pfam" id="PF09424">
    <property type="entry name" value="YqeY"/>
    <property type="match status" value="1"/>
</dbReference>
<dbReference type="AlphaFoldDB" id="A0A0R1GJN8"/>
<name>A0A0R1GJN8_9LACO</name>
<dbReference type="InterPro" id="IPR042184">
    <property type="entry name" value="YqeY/Aim41_N"/>
</dbReference>
<dbReference type="Gene3D" id="1.10.10.410">
    <property type="match status" value="1"/>
</dbReference>